<dbReference type="InterPro" id="IPR013324">
    <property type="entry name" value="RNA_pol_sigma_r3/r4-like"/>
</dbReference>
<evidence type="ECO:0000259" key="7">
    <source>
        <dbReference type="Pfam" id="PF08281"/>
    </source>
</evidence>
<evidence type="ECO:0000256" key="3">
    <source>
        <dbReference type="ARBA" id="ARBA00023082"/>
    </source>
</evidence>
<dbReference type="Proteomes" id="UP000647017">
    <property type="component" value="Unassembled WGS sequence"/>
</dbReference>
<dbReference type="Gene3D" id="1.10.10.10">
    <property type="entry name" value="Winged helix-like DNA-binding domain superfamily/Winged helix DNA-binding domain"/>
    <property type="match status" value="1"/>
</dbReference>
<accession>A0ABQ4I3Z4</accession>
<evidence type="ECO:0000313" key="8">
    <source>
        <dbReference type="EMBL" id="GIJ12516.1"/>
    </source>
</evidence>
<dbReference type="CDD" id="cd06171">
    <property type="entry name" value="Sigma70_r4"/>
    <property type="match status" value="1"/>
</dbReference>
<comment type="similarity">
    <text evidence="1">Belongs to the sigma-70 factor family. ECF subfamily.</text>
</comment>
<dbReference type="RefSeq" id="WP_204014131.1">
    <property type="nucleotide sequence ID" value="NZ_BOOZ01000054.1"/>
</dbReference>
<name>A0ABQ4I3Z4_9ACTN</name>
<comment type="caution">
    <text evidence="8">The sequence shown here is derived from an EMBL/GenBank/DDBJ whole genome shotgun (WGS) entry which is preliminary data.</text>
</comment>
<organism evidence="8 9">
    <name type="scientific">Micromonospora andamanensis</name>
    <dbReference type="NCBI Taxonomy" id="1287068"/>
    <lineage>
        <taxon>Bacteria</taxon>
        <taxon>Bacillati</taxon>
        <taxon>Actinomycetota</taxon>
        <taxon>Actinomycetes</taxon>
        <taxon>Micromonosporales</taxon>
        <taxon>Micromonosporaceae</taxon>
        <taxon>Micromonospora</taxon>
    </lineage>
</organism>
<reference evidence="8 9" key="1">
    <citation type="submission" date="2021-01" db="EMBL/GenBank/DDBJ databases">
        <title>Whole genome shotgun sequence of Verrucosispora andamanensis NBRC 109075.</title>
        <authorList>
            <person name="Komaki H."/>
            <person name="Tamura T."/>
        </authorList>
    </citation>
    <scope>NUCLEOTIDE SEQUENCE [LARGE SCALE GENOMIC DNA]</scope>
    <source>
        <strain evidence="8 9">NBRC 109075</strain>
    </source>
</reference>
<keyword evidence="2" id="KW-0805">Transcription regulation</keyword>
<evidence type="ECO:0000256" key="4">
    <source>
        <dbReference type="ARBA" id="ARBA00023125"/>
    </source>
</evidence>
<protein>
    <submittedName>
        <fullName evidence="8">RNA polymerase sigma24 factor</fullName>
    </submittedName>
</protein>
<evidence type="ECO:0000313" key="9">
    <source>
        <dbReference type="Proteomes" id="UP000647017"/>
    </source>
</evidence>
<dbReference type="InterPro" id="IPR013325">
    <property type="entry name" value="RNA_pol_sigma_r2"/>
</dbReference>
<dbReference type="Pfam" id="PF04542">
    <property type="entry name" value="Sigma70_r2"/>
    <property type="match status" value="1"/>
</dbReference>
<dbReference type="Gene3D" id="1.10.1740.10">
    <property type="match status" value="1"/>
</dbReference>
<evidence type="ECO:0000256" key="2">
    <source>
        <dbReference type="ARBA" id="ARBA00023015"/>
    </source>
</evidence>
<dbReference type="InterPro" id="IPR007627">
    <property type="entry name" value="RNA_pol_sigma70_r2"/>
</dbReference>
<gene>
    <name evidence="8" type="ORF">Van01_57300</name>
</gene>
<dbReference type="EMBL" id="BOOZ01000054">
    <property type="protein sequence ID" value="GIJ12516.1"/>
    <property type="molecule type" value="Genomic_DNA"/>
</dbReference>
<dbReference type="InterPro" id="IPR039425">
    <property type="entry name" value="RNA_pol_sigma-70-like"/>
</dbReference>
<dbReference type="NCBIfam" id="TIGR02983">
    <property type="entry name" value="SigE-fam_strep"/>
    <property type="match status" value="1"/>
</dbReference>
<dbReference type="SUPFAM" id="SSF88659">
    <property type="entry name" value="Sigma3 and sigma4 domains of RNA polymerase sigma factors"/>
    <property type="match status" value="1"/>
</dbReference>
<sequence length="177" mass="19617">MDAEESFLAYVRGRTVALSRIAYLLTGDQHAAEDLVQEALLSVVGRWPRLVRNGDPDAYVRKTLYHRYISDRRRRLPQPFPTANLPQRVMADPAPAVARGVVVRAALARLPPRQRAVLVLRYFEDLTEVQTAEVLGCRVGTVKSQTRDALARLRVIAPDLAIAADLPEPVGSVSEVP</sequence>
<dbReference type="NCBIfam" id="TIGR02937">
    <property type="entry name" value="sigma70-ECF"/>
    <property type="match status" value="1"/>
</dbReference>
<dbReference type="InterPro" id="IPR014284">
    <property type="entry name" value="RNA_pol_sigma-70_dom"/>
</dbReference>
<keyword evidence="5" id="KW-0804">Transcription</keyword>
<feature type="domain" description="RNA polymerase sigma-70 region 2" evidence="6">
    <location>
        <begin position="18"/>
        <end position="75"/>
    </location>
</feature>
<keyword evidence="9" id="KW-1185">Reference proteome</keyword>
<dbReference type="Pfam" id="PF08281">
    <property type="entry name" value="Sigma70_r4_2"/>
    <property type="match status" value="1"/>
</dbReference>
<dbReference type="PANTHER" id="PTHR43133:SF50">
    <property type="entry name" value="ECF RNA POLYMERASE SIGMA FACTOR SIGM"/>
    <property type="match status" value="1"/>
</dbReference>
<evidence type="ECO:0000256" key="5">
    <source>
        <dbReference type="ARBA" id="ARBA00023163"/>
    </source>
</evidence>
<dbReference type="InterPro" id="IPR036388">
    <property type="entry name" value="WH-like_DNA-bd_sf"/>
</dbReference>
<evidence type="ECO:0000259" key="6">
    <source>
        <dbReference type="Pfam" id="PF04542"/>
    </source>
</evidence>
<dbReference type="InterPro" id="IPR013249">
    <property type="entry name" value="RNA_pol_sigma70_r4_t2"/>
</dbReference>
<evidence type="ECO:0000256" key="1">
    <source>
        <dbReference type="ARBA" id="ARBA00010641"/>
    </source>
</evidence>
<proteinExistence type="inferred from homology"/>
<keyword evidence="3" id="KW-0731">Sigma factor</keyword>
<dbReference type="PANTHER" id="PTHR43133">
    <property type="entry name" value="RNA POLYMERASE ECF-TYPE SIGMA FACTO"/>
    <property type="match status" value="1"/>
</dbReference>
<dbReference type="InterPro" id="IPR014325">
    <property type="entry name" value="RNA_pol_sigma-E_actinobac"/>
</dbReference>
<dbReference type="SUPFAM" id="SSF88946">
    <property type="entry name" value="Sigma2 domain of RNA polymerase sigma factors"/>
    <property type="match status" value="1"/>
</dbReference>
<feature type="domain" description="RNA polymerase sigma factor 70 region 4 type 2" evidence="7">
    <location>
        <begin position="103"/>
        <end position="153"/>
    </location>
</feature>
<keyword evidence="4" id="KW-0238">DNA-binding</keyword>